<keyword evidence="2" id="KW-1185">Reference proteome</keyword>
<dbReference type="AlphaFoldDB" id="A0A8S9Y1T5"/>
<name>A0A8S9Y1T5_APOLU</name>
<dbReference type="Proteomes" id="UP000466442">
    <property type="component" value="Unassembled WGS sequence"/>
</dbReference>
<gene>
    <name evidence="1" type="ORF">GE061_009982</name>
</gene>
<comment type="caution">
    <text evidence="1">The sequence shown here is derived from an EMBL/GenBank/DDBJ whole genome shotgun (WGS) entry which is preliminary data.</text>
</comment>
<protein>
    <submittedName>
        <fullName evidence="1">Uncharacterized protein</fullName>
    </submittedName>
</protein>
<organism evidence="1 2">
    <name type="scientific">Apolygus lucorum</name>
    <name type="common">Small green plant bug</name>
    <name type="synonym">Lygocoris lucorum</name>
    <dbReference type="NCBI Taxonomy" id="248454"/>
    <lineage>
        <taxon>Eukaryota</taxon>
        <taxon>Metazoa</taxon>
        <taxon>Ecdysozoa</taxon>
        <taxon>Arthropoda</taxon>
        <taxon>Hexapoda</taxon>
        <taxon>Insecta</taxon>
        <taxon>Pterygota</taxon>
        <taxon>Neoptera</taxon>
        <taxon>Paraneoptera</taxon>
        <taxon>Hemiptera</taxon>
        <taxon>Heteroptera</taxon>
        <taxon>Panheteroptera</taxon>
        <taxon>Cimicomorpha</taxon>
        <taxon>Miridae</taxon>
        <taxon>Mirini</taxon>
        <taxon>Apolygus</taxon>
    </lineage>
</organism>
<sequence>MTECNPPPLEYLHHHHRQDIDIKPCFNPHSPSQNIDIISSQTGKNNKNEIHGELCKIRSNNYNAALVASPATSN</sequence>
<dbReference type="EMBL" id="WIXP02000002">
    <property type="protein sequence ID" value="KAF6215230.1"/>
    <property type="molecule type" value="Genomic_DNA"/>
</dbReference>
<reference evidence="1" key="1">
    <citation type="journal article" date="2021" name="Mol. Ecol. Resour.">
        <title>Apolygus lucorum genome provides insights into omnivorousness and mesophyll feeding.</title>
        <authorList>
            <person name="Liu Y."/>
            <person name="Liu H."/>
            <person name="Wang H."/>
            <person name="Huang T."/>
            <person name="Liu B."/>
            <person name="Yang B."/>
            <person name="Yin L."/>
            <person name="Li B."/>
            <person name="Zhang Y."/>
            <person name="Zhang S."/>
            <person name="Jiang F."/>
            <person name="Zhang X."/>
            <person name="Ren Y."/>
            <person name="Wang B."/>
            <person name="Wang S."/>
            <person name="Lu Y."/>
            <person name="Wu K."/>
            <person name="Fan W."/>
            <person name="Wang G."/>
        </authorList>
    </citation>
    <scope>NUCLEOTIDE SEQUENCE</scope>
    <source>
        <strain evidence="1">12Hb</strain>
    </source>
</reference>
<evidence type="ECO:0000313" key="2">
    <source>
        <dbReference type="Proteomes" id="UP000466442"/>
    </source>
</evidence>
<evidence type="ECO:0000313" key="1">
    <source>
        <dbReference type="EMBL" id="KAF6215230.1"/>
    </source>
</evidence>
<proteinExistence type="predicted"/>
<accession>A0A8S9Y1T5</accession>